<evidence type="ECO:0000256" key="8">
    <source>
        <dbReference type="ARBA" id="ARBA00023014"/>
    </source>
</evidence>
<feature type="binding site" evidence="13">
    <location>
        <position position="756"/>
    </location>
    <ligand>
        <name>[4Fe-4S] cluster</name>
        <dbReference type="ChEBI" id="CHEBI:49883"/>
        <label>2</label>
    </ligand>
</feature>
<keyword evidence="6 10" id="KW-0560">Oxidoreductase</keyword>
<dbReference type="GO" id="GO:0044281">
    <property type="term" value="P:small molecule metabolic process"/>
    <property type="evidence" value="ECO:0007669"/>
    <property type="project" value="UniProtKB-ARBA"/>
</dbReference>
<evidence type="ECO:0000256" key="5">
    <source>
        <dbReference type="ARBA" id="ARBA00022982"/>
    </source>
</evidence>
<feature type="binding site" evidence="11">
    <location>
        <begin position="973"/>
        <end position="976"/>
    </location>
    <ligand>
        <name>thiamine diphosphate</name>
        <dbReference type="ChEBI" id="CHEBI:58937"/>
    </ligand>
</feature>
<keyword evidence="5 10" id="KW-0249">Electron transport</keyword>
<feature type="binding site" evidence="11">
    <location>
        <position position="67"/>
    </location>
    <ligand>
        <name>thiamine diphosphate</name>
        <dbReference type="ChEBI" id="CHEBI:58937"/>
    </ligand>
</feature>
<gene>
    <name evidence="15" type="ORF">CIN_07420</name>
</gene>
<dbReference type="InterPro" id="IPR002880">
    <property type="entry name" value="Pyrv_Fd/Flavodoxin_OxRdtase_N"/>
</dbReference>
<evidence type="ECO:0000256" key="10">
    <source>
        <dbReference type="PIRNR" id="PIRNR000159"/>
    </source>
</evidence>
<feature type="site" description="Important for catalytic activity" evidence="12">
    <location>
        <position position="67"/>
    </location>
</feature>
<dbReference type="eggNOG" id="COG1014">
    <property type="taxonomic scope" value="Bacteria"/>
</dbReference>
<proteinExistence type="inferred from homology"/>
<evidence type="ECO:0000256" key="12">
    <source>
        <dbReference type="PIRSR" id="PIRSR000159-2"/>
    </source>
</evidence>
<dbReference type="STRING" id="1088868.CIN_07420"/>
<dbReference type="eggNOG" id="COG0674">
    <property type="taxonomic scope" value="Bacteria"/>
</dbReference>
<dbReference type="PANTHER" id="PTHR32154:SF0">
    <property type="entry name" value="PYRUVATE-FLAVODOXIN OXIDOREDUCTASE-RELATED"/>
    <property type="match status" value="1"/>
</dbReference>
<keyword evidence="8 13" id="KW-0411">Iron-sulfur</keyword>
<feature type="binding site" evidence="11">
    <location>
        <position position="117"/>
    </location>
    <ligand>
        <name>pyruvate</name>
        <dbReference type="ChEBI" id="CHEBI:15361"/>
    </ligand>
</feature>
<dbReference type="eggNOG" id="COG1149">
    <property type="taxonomic scope" value="Bacteria"/>
</dbReference>
<feature type="binding site" evidence="13">
    <location>
        <position position="700"/>
    </location>
    <ligand>
        <name>[4Fe-4S] cluster</name>
        <dbReference type="ChEBI" id="CHEBI:49883"/>
        <label>1</label>
    </ligand>
</feature>
<dbReference type="Proteomes" id="UP000005939">
    <property type="component" value="Unassembled WGS sequence"/>
</dbReference>
<dbReference type="SUPFAM" id="SSF52922">
    <property type="entry name" value="TK C-terminal domain-like"/>
    <property type="match status" value="1"/>
</dbReference>
<comment type="similarity">
    <text evidence="1 10">Belongs to the pyruvate:ferredoxin/flavodoxin oxidoreductase family.</text>
</comment>
<keyword evidence="2 10" id="KW-0813">Transport</keyword>
<dbReference type="PANTHER" id="PTHR32154">
    <property type="entry name" value="PYRUVATE-FLAVODOXIN OXIDOREDUCTASE-RELATED"/>
    <property type="match status" value="1"/>
</dbReference>
<dbReference type="InterPro" id="IPR011895">
    <property type="entry name" value="Pyrv_flavodox_OxRed"/>
</dbReference>
<feature type="binding site" evidence="13">
    <location>
        <position position="753"/>
    </location>
    <ligand>
        <name>[4Fe-4S] cluster</name>
        <dbReference type="ChEBI" id="CHEBI:49883"/>
        <label>2</label>
    </ligand>
</feature>
<feature type="site" description="Important for catalytic activity" evidence="12">
    <location>
        <position position="117"/>
    </location>
</feature>
<feature type="binding site" evidence="11">
    <location>
        <position position="855"/>
    </location>
    <ligand>
        <name>thiamine diphosphate</name>
        <dbReference type="ChEBI" id="CHEBI:58937"/>
    </ligand>
</feature>
<dbReference type="SUPFAM" id="SSF52518">
    <property type="entry name" value="Thiamin diphosphate-binding fold (THDP-binding)"/>
    <property type="match status" value="2"/>
</dbReference>
<dbReference type="InterPro" id="IPR017900">
    <property type="entry name" value="4Fe4S_Fe_S_CS"/>
</dbReference>
<dbReference type="NCBIfam" id="TIGR02176">
    <property type="entry name" value="pyruv_ox_red"/>
    <property type="match status" value="1"/>
</dbReference>
<sequence>MSNKLQKMITTDANQATASVAYRLNEVIAIYPITPSSTMAEYADNCATKRQLNIWGDIPRMMEMQSEGGAISTVHGSLQTGALATTFTSSQGLLLMIPALYKIAGQLMPFVLHVAARTVATSALSIFGDHSDVMAVRQTGCALLCANNVQEAQDFAAISQIASLKSQIPFIHFFDGFRTSHEMNKIVYLEDDELRQLLPQNAIRKHRNRALSPENPTIRGTAANPDTYFQAREATNPWYNAVYTHVEETMHQFAKVTGRHYQPFEYYGHPDATRLVILMGSATGPCEEVIDMLYDQNEKVGLLKVHLYRPFSAKHFLKQIPISIKSIAVLDRTKEAGSQAEPLYLEVMTAFAEAYSNDERPTLPKIINGRYGLSSKEFDPDCVMAIFNELQQESPKRRFTIGIHDDVTHLSITSIPANLTTQHNLTALFYGRGSDGTVSATKNTIKIIGNHTDKNTQGYFVYDSKKAGGLTTSHLRISQKPIKSTYLIQDADFIGCHQWQFIDRYPVLDKLRNGGIFLLNSPYEAEHIWNNLPYEVQSTLLEKQARFYVINAYQIARECNLRTRINTIMQTAFFHLTSILPEEEAETYLKQAVIKSYQKKGDAIVENNINAIIQAKKATYLIPLQPILPNSKALSPIVSDQAPDFIKNITGRMLIGEGDSLPVSALSPDGTWPTGTTQWEKRRIAEMIPIWDHASMCVQCNICVAACPHAAIRAKVAESSEFSDAPESLPRLPVKAKDLKGQEYVLQVSPEDCTGCNICYEVCPVKDKQDPRIRAINMLPIQEHLETEKNNFDFFQQLPERSISSIERIDLRTSQLVTPLFEFSGACSGCGETPYIKLLTQLFGEKLLIANATGCSSIYGGNLPTTPYTKNCEGRGPTWANSLFEDNAEFGLGFRLTVDQHKQRVLRLLDSFKTLIPSDLMNTLKDEQISDHERRKAINELRHLLQENNDPNAQELIIDAHYLLQKSIWLVGGDGWAYDIGFGGLDHVLSTGENVNVLVLDTQCYSNTGGQQSKATPMGAITKFGELGKEKSRKDLGLSMMMYGNIFVAQISLGAQMNQTIKAIQEAEAYPGPSLIIAYSPCGEHGYNLAYSHEHMQHLTNSGFWPLYRFDPSKRDSGKSPLTLDSKLPKEPLADILRQEQRFNRLWSNDTERAEELLAKSEQILKHHYSLLTKLSEVNSE</sequence>
<dbReference type="Pfam" id="PF01558">
    <property type="entry name" value="POR"/>
    <property type="match status" value="1"/>
</dbReference>
<comment type="cofactor">
    <cofactor evidence="13">
        <name>[4Fe-4S] cluster</name>
        <dbReference type="ChEBI" id="CHEBI:49883"/>
    </cofactor>
    <text evidence="13">Binds 3 [4Fe-4S] clusters per subunit.</text>
</comment>
<dbReference type="FunFam" id="3.40.50.970:FF:000047">
    <property type="entry name" value="Probable pyruvate-flavodoxin oxidoreductase"/>
    <property type="match status" value="1"/>
</dbReference>
<dbReference type="GO" id="GO:0005506">
    <property type="term" value="F:iron ion binding"/>
    <property type="evidence" value="ECO:0007669"/>
    <property type="project" value="InterPro"/>
</dbReference>
<protein>
    <recommendedName>
        <fullName evidence="10">Pyruvate-flavodoxin oxidoreductase</fullName>
        <ecNumber evidence="10">1.2.7.-</ecNumber>
    </recommendedName>
</protein>
<dbReference type="PIRSF" id="PIRSF000159">
    <property type="entry name" value="NifJ"/>
    <property type="match status" value="1"/>
</dbReference>
<dbReference type="Gene3D" id="3.40.50.920">
    <property type="match status" value="1"/>
</dbReference>
<dbReference type="Gene3D" id="4.10.780.10">
    <property type="entry name" value="Pyruvate-flavodoxin oxidoreductase, EKR domain"/>
    <property type="match status" value="1"/>
</dbReference>
<feature type="binding site" evidence="11">
    <location>
        <position position="34"/>
    </location>
    <ligand>
        <name>pyruvate</name>
        <dbReference type="ChEBI" id="CHEBI:15361"/>
    </ligand>
</feature>
<evidence type="ECO:0000256" key="2">
    <source>
        <dbReference type="ARBA" id="ARBA00022448"/>
    </source>
</evidence>
<organism evidence="15 16">
    <name type="scientific">Commensalibacter intestini A911</name>
    <dbReference type="NCBI Taxonomy" id="1088868"/>
    <lineage>
        <taxon>Bacteria</taxon>
        <taxon>Pseudomonadati</taxon>
        <taxon>Pseudomonadota</taxon>
        <taxon>Alphaproteobacteria</taxon>
        <taxon>Acetobacterales</taxon>
        <taxon>Acetobacteraceae</taxon>
    </lineage>
</organism>
<dbReference type="GO" id="GO:0030976">
    <property type="term" value="F:thiamine pyrophosphate binding"/>
    <property type="evidence" value="ECO:0007669"/>
    <property type="project" value="InterPro"/>
</dbReference>
<dbReference type="InterPro" id="IPR011766">
    <property type="entry name" value="TPP_enzyme_TPP-bd"/>
</dbReference>
<dbReference type="GO" id="GO:0051539">
    <property type="term" value="F:4 iron, 4 sulfur cluster binding"/>
    <property type="evidence" value="ECO:0007669"/>
    <property type="project" value="UniProtKB-KW"/>
</dbReference>
<dbReference type="PROSITE" id="PS00198">
    <property type="entry name" value="4FE4S_FER_1"/>
    <property type="match status" value="1"/>
</dbReference>
<evidence type="ECO:0000256" key="11">
    <source>
        <dbReference type="PIRSR" id="PIRSR000159-1"/>
    </source>
</evidence>
<evidence type="ECO:0000256" key="4">
    <source>
        <dbReference type="ARBA" id="ARBA00022723"/>
    </source>
</evidence>
<dbReference type="AlphaFoldDB" id="G6EZ72"/>
<dbReference type="Gene3D" id="3.40.920.10">
    <property type="entry name" value="Pyruvate-ferredoxin oxidoreductase, PFOR, domain III"/>
    <property type="match status" value="1"/>
</dbReference>
<dbReference type="InterPro" id="IPR029061">
    <property type="entry name" value="THDP-binding"/>
</dbReference>
<evidence type="ECO:0000313" key="15">
    <source>
        <dbReference type="EMBL" id="EHD14810.1"/>
    </source>
</evidence>
<feature type="site" description="Important for catalytic activity" evidence="12">
    <location>
        <position position="1007"/>
    </location>
</feature>
<dbReference type="InterPro" id="IPR009014">
    <property type="entry name" value="Transketo_C/PFOR_II"/>
</dbReference>
<feature type="binding site" evidence="13">
    <location>
        <position position="1082"/>
    </location>
    <ligand>
        <name>[4Fe-4S] cluster</name>
        <dbReference type="ChEBI" id="CHEBI:49883"/>
        <label>3</label>
    </ligand>
</feature>
<feature type="site" description="Important for catalytic activity" evidence="12">
    <location>
        <position position="34"/>
    </location>
</feature>
<feature type="binding site" evidence="13">
    <location>
        <position position="759"/>
    </location>
    <ligand>
        <name>[4Fe-4S] cluster</name>
        <dbReference type="ChEBI" id="CHEBI:49883"/>
        <label>2</label>
    </ligand>
</feature>
<feature type="binding site" evidence="13">
    <location>
        <position position="703"/>
    </location>
    <ligand>
        <name>[4Fe-4S] cluster</name>
        <dbReference type="ChEBI" id="CHEBI:49883"/>
        <label>1</label>
    </ligand>
</feature>
<evidence type="ECO:0000256" key="9">
    <source>
        <dbReference type="ARBA" id="ARBA00048963"/>
    </source>
</evidence>
<dbReference type="InterPro" id="IPR050722">
    <property type="entry name" value="Pyruvate:ferred/Flavod_OxRd"/>
</dbReference>
<dbReference type="eggNOG" id="COG1013">
    <property type="taxonomic scope" value="Bacteria"/>
</dbReference>
<accession>G6EZ72</accession>
<dbReference type="InterPro" id="IPR037112">
    <property type="entry name" value="Pyrv-flavodox_OxR_EKR_sf"/>
</dbReference>
<reference evidence="15 16" key="1">
    <citation type="submission" date="2011-10" db="EMBL/GenBank/DDBJ databases">
        <title>Genome Sequence of Commensalibacter intestini A911, isolated from Drosophila gut.</title>
        <authorList>
            <person name="Lee W.-J."/>
            <person name="Kim E.-K."/>
        </authorList>
    </citation>
    <scope>NUCLEOTIDE SEQUENCE [LARGE SCALE GENOMIC DNA]</scope>
    <source>
        <strain evidence="15 16">A911</strain>
    </source>
</reference>
<feature type="binding site" evidence="13">
    <location>
        <position position="855"/>
    </location>
    <ligand>
        <name>[4Fe-4S] cluster</name>
        <dbReference type="ChEBI" id="CHEBI:49883"/>
        <label>3</label>
    </ligand>
</feature>
<feature type="binding site" evidence="13">
    <location>
        <position position="830"/>
    </location>
    <ligand>
        <name>[4Fe-4S] cluster</name>
        <dbReference type="ChEBI" id="CHEBI:49883"/>
        <label>3</label>
    </ligand>
</feature>
<dbReference type="EC" id="1.2.7.-" evidence="10"/>
<dbReference type="InterPro" id="IPR019752">
    <property type="entry name" value="Pyrv/ketoisovalerate_OxRed_cat"/>
</dbReference>
<dbReference type="Pfam" id="PF10371">
    <property type="entry name" value="EKR"/>
    <property type="match status" value="1"/>
</dbReference>
<dbReference type="FunFam" id="3.40.920.10:FF:000001">
    <property type="entry name" value="Pyruvate:ferredoxin (Flavodoxin) oxidoreductase"/>
    <property type="match status" value="1"/>
</dbReference>
<evidence type="ECO:0000313" key="16">
    <source>
        <dbReference type="Proteomes" id="UP000005939"/>
    </source>
</evidence>
<dbReference type="CDD" id="cd07034">
    <property type="entry name" value="TPP_PYR_PFOR_IOR-alpha_like"/>
    <property type="match status" value="1"/>
</dbReference>
<dbReference type="Pfam" id="PF01855">
    <property type="entry name" value="POR_N"/>
    <property type="match status" value="1"/>
</dbReference>
<feature type="domain" description="4Fe-4S ferredoxin-type" evidence="14">
    <location>
        <begin position="744"/>
        <end position="774"/>
    </location>
</feature>
<dbReference type="CDD" id="cd03377">
    <property type="entry name" value="TPP_PFOR_PNO"/>
    <property type="match status" value="1"/>
</dbReference>
<feature type="binding site" evidence="13">
    <location>
        <position position="707"/>
    </location>
    <ligand>
        <name>[4Fe-4S] cluster</name>
        <dbReference type="ChEBI" id="CHEBI:49883"/>
        <label>2</label>
    </ligand>
</feature>
<dbReference type="RefSeq" id="WP_008853732.1">
    <property type="nucleotide sequence ID" value="NZ_AGFR01000003.1"/>
</dbReference>
<keyword evidence="7 13" id="KW-0408">Iron</keyword>
<feature type="binding site" evidence="13">
    <location>
        <position position="763"/>
    </location>
    <ligand>
        <name>[4Fe-4S] cluster</name>
        <dbReference type="ChEBI" id="CHEBI:49883"/>
        <label>1</label>
    </ligand>
</feature>
<dbReference type="InterPro" id="IPR019456">
    <property type="entry name" value="Pyrv-flavodox_OxRtase_EKR"/>
</dbReference>
<dbReference type="InterPro" id="IPR002869">
    <property type="entry name" value="Pyrv_flavodox_OxRed_cen"/>
</dbReference>
<evidence type="ECO:0000256" key="3">
    <source>
        <dbReference type="ARBA" id="ARBA00022485"/>
    </source>
</evidence>
<feature type="binding site" evidence="13">
    <location>
        <position position="697"/>
    </location>
    <ligand>
        <name>[4Fe-4S] cluster</name>
        <dbReference type="ChEBI" id="CHEBI:49883"/>
        <label>1</label>
    </ligand>
</feature>
<feature type="binding site" evidence="11">
    <location>
        <position position="832"/>
    </location>
    <ligand>
        <name>thiamine diphosphate</name>
        <dbReference type="ChEBI" id="CHEBI:58937"/>
    </ligand>
</feature>
<evidence type="ECO:0000256" key="1">
    <source>
        <dbReference type="ARBA" id="ARBA00009032"/>
    </source>
</evidence>
<dbReference type="PROSITE" id="PS51379">
    <property type="entry name" value="4FE4S_FER_2"/>
    <property type="match status" value="2"/>
</dbReference>
<evidence type="ECO:0000256" key="13">
    <source>
        <dbReference type="PIRSR" id="PIRSR000159-50"/>
    </source>
</evidence>
<feature type="domain" description="4Fe-4S ferredoxin-type" evidence="14">
    <location>
        <begin position="687"/>
        <end position="717"/>
    </location>
</feature>
<dbReference type="Gene3D" id="3.40.50.970">
    <property type="match status" value="2"/>
</dbReference>
<dbReference type="SMART" id="SM00890">
    <property type="entry name" value="EKR"/>
    <property type="match status" value="1"/>
</dbReference>
<comment type="caution">
    <text evidence="15">The sequence shown here is derived from an EMBL/GenBank/DDBJ whole genome shotgun (WGS) entry which is preliminary data.</text>
</comment>
<dbReference type="GO" id="GO:0016903">
    <property type="term" value="F:oxidoreductase activity, acting on the aldehyde or oxo group of donors"/>
    <property type="evidence" value="ECO:0007669"/>
    <property type="project" value="InterPro"/>
</dbReference>
<feature type="binding site" evidence="13">
    <location>
        <position position="827"/>
    </location>
    <ligand>
        <name>[4Fe-4S] cluster</name>
        <dbReference type="ChEBI" id="CHEBI:49883"/>
        <label>3</label>
    </ligand>
</feature>
<dbReference type="InterPro" id="IPR017896">
    <property type="entry name" value="4Fe4S_Fe-S-bd"/>
</dbReference>
<dbReference type="FunFam" id="3.30.70.20:FF:000022">
    <property type="entry name" value="Pyruvate:ferredoxin (Flavodoxin) oxidoreductase"/>
    <property type="match status" value="1"/>
</dbReference>
<dbReference type="FunFam" id="3.40.50.970:FF:000012">
    <property type="entry name" value="Pyruvate:ferredoxin (Flavodoxin) oxidoreductase"/>
    <property type="match status" value="1"/>
</dbReference>
<comment type="function">
    <text evidence="10">Oxidoreductase required for the transfer of electrons from pyruvate to flavodoxin.</text>
</comment>
<name>G6EZ72_9PROT</name>
<dbReference type="GO" id="GO:0022900">
    <property type="term" value="P:electron transport chain"/>
    <property type="evidence" value="ECO:0007669"/>
    <property type="project" value="InterPro"/>
</dbReference>
<dbReference type="EMBL" id="AGFR01000003">
    <property type="protein sequence ID" value="EHD14810.1"/>
    <property type="molecule type" value="Genomic_DNA"/>
</dbReference>
<dbReference type="Gene3D" id="3.30.70.20">
    <property type="match status" value="1"/>
</dbReference>
<dbReference type="Pfam" id="PF17147">
    <property type="entry name" value="PFOR_II"/>
    <property type="match status" value="1"/>
</dbReference>
<evidence type="ECO:0000259" key="14">
    <source>
        <dbReference type="PROSITE" id="PS51379"/>
    </source>
</evidence>
<keyword evidence="4 13" id="KW-0479">Metal-binding</keyword>
<feature type="binding site" evidence="11">
    <location>
        <begin position="1002"/>
        <end position="1007"/>
    </location>
    <ligand>
        <name>thiamine diphosphate</name>
        <dbReference type="ChEBI" id="CHEBI:58937"/>
    </ligand>
</feature>
<evidence type="ECO:0000256" key="6">
    <source>
        <dbReference type="ARBA" id="ARBA00023002"/>
    </source>
</evidence>
<dbReference type="GO" id="GO:0006979">
    <property type="term" value="P:response to oxidative stress"/>
    <property type="evidence" value="ECO:0007669"/>
    <property type="project" value="TreeGrafter"/>
</dbReference>
<dbReference type="Pfam" id="PF02775">
    <property type="entry name" value="TPP_enzyme_C"/>
    <property type="match status" value="1"/>
</dbReference>
<dbReference type="SUPFAM" id="SSF54862">
    <property type="entry name" value="4Fe-4S ferredoxins"/>
    <property type="match status" value="1"/>
</dbReference>
<dbReference type="Pfam" id="PF12838">
    <property type="entry name" value="Fer4_7"/>
    <property type="match status" value="1"/>
</dbReference>
<comment type="catalytic activity">
    <reaction evidence="9 10">
        <text>oxidized [flavodoxin] + pyruvate + CoA + 2 H(+) = reduced [flavodoxin] + acetyl-CoA + CO2</text>
        <dbReference type="Rhea" id="RHEA:44140"/>
        <dbReference type="Rhea" id="RHEA-COMP:10622"/>
        <dbReference type="Rhea" id="RHEA-COMP:10623"/>
        <dbReference type="ChEBI" id="CHEBI:15361"/>
        <dbReference type="ChEBI" id="CHEBI:15378"/>
        <dbReference type="ChEBI" id="CHEBI:16526"/>
        <dbReference type="ChEBI" id="CHEBI:57287"/>
        <dbReference type="ChEBI" id="CHEBI:57288"/>
        <dbReference type="ChEBI" id="CHEBI:57618"/>
        <dbReference type="ChEBI" id="CHEBI:58210"/>
    </reaction>
</comment>
<dbReference type="InterPro" id="IPR033412">
    <property type="entry name" value="PFOR_II"/>
</dbReference>
<dbReference type="SUPFAM" id="SSF53323">
    <property type="entry name" value="Pyruvate-ferredoxin oxidoreductase, PFOR, domain III"/>
    <property type="match status" value="1"/>
</dbReference>
<evidence type="ECO:0000256" key="7">
    <source>
        <dbReference type="ARBA" id="ARBA00023004"/>
    </source>
</evidence>
<keyword evidence="3 13" id="KW-0004">4Fe-4S</keyword>
<dbReference type="FunFam" id="3.40.50.920:FF:000007">
    <property type="entry name" value="Pyruvate:ferredoxin (Flavodoxin) oxidoreductase"/>
    <property type="match status" value="1"/>
</dbReference>
<dbReference type="PATRIC" id="fig|1088868.3.peg.744"/>